<evidence type="ECO:0000313" key="3">
    <source>
        <dbReference type="Proteomes" id="UP000816034"/>
    </source>
</evidence>
<sequence>MIPGVAWWSTKKPIEVTDASEMESDEEETESEEEMESDEEETYSEDEMESDEEEDETDNEESDDEQADSEEEESDERREYNRIIYQLTHGMKTLRSDPDEEGYCYVEQRIIFL</sequence>
<name>A0AA88GBC0_NAELO</name>
<proteinExistence type="predicted"/>
<dbReference type="GeneID" id="68103053"/>
<evidence type="ECO:0000256" key="1">
    <source>
        <dbReference type="SAM" id="MobiDB-lite"/>
    </source>
</evidence>
<evidence type="ECO:0000313" key="2">
    <source>
        <dbReference type="EMBL" id="KAG2374580.1"/>
    </source>
</evidence>
<accession>A0AA88GBC0</accession>
<feature type="region of interest" description="Disordered" evidence="1">
    <location>
        <begin position="1"/>
        <end position="81"/>
    </location>
</feature>
<dbReference type="AlphaFoldDB" id="A0AA88GBC0"/>
<keyword evidence="3" id="KW-1185">Reference proteome</keyword>
<gene>
    <name evidence="2" type="ORF">C9374_010599</name>
</gene>
<dbReference type="RefSeq" id="XP_044543754.1">
    <property type="nucleotide sequence ID" value="XM_044686160.1"/>
</dbReference>
<comment type="caution">
    <text evidence="2">The sequence shown here is derived from an EMBL/GenBank/DDBJ whole genome shotgun (WGS) entry which is preliminary data.</text>
</comment>
<dbReference type="Proteomes" id="UP000816034">
    <property type="component" value="Unassembled WGS sequence"/>
</dbReference>
<feature type="compositionally biased region" description="Acidic residues" evidence="1">
    <location>
        <begin position="18"/>
        <end position="74"/>
    </location>
</feature>
<dbReference type="EMBL" id="PYSW02000044">
    <property type="protein sequence ID" value="KAG2374580.1"/>
    <property type="molecule type" value="Genomic_DNA"/>
</dbReference>
<organism evidence="2 3">
    <name type="scientific">Naegleria lovaniensis</name>
    <name type="common">Amoeba</name>
    <dbReference type="NCBI Taxonomy" id="51637"/>
    <lineage>
        <taxon>Eukaryota</taxon>
        <taxon>Discoba</taxon>
        <taxon>Heterolobosea</taxon>
        <taxon>Tetramitia</taxon>
        <taxon>Eutetramitia</taxon>
        <taxon>Vahlkampfiidae</taxon>
        <taxon>Naegleria</taxon>
    </lineage>
</organism>
<reference evidence="2 3" key="1">
    <citation type="journal article" date="2018" name="BMC Genomics">
        <title>The genome of Naegleria lovaniensis, the basis for a comparative approach to unravel pathogenicity factors of the human pathogenic amoeba N. fowleri.</title>
        <authorList>
            <person name="Liechti N."/>
            <person name="Schurch N."/>
            <person name="Bruggmann R."/>
            <person name="Wittwer M."/>
        </authorList>
    </citation>
    <scope>NUCLEOTIDE SEQUENCE [LARGE SCALE GENOMIC DNA]</scope>
    <source>
        <strain evidence="2 3">ATCC 30569</strain>
    </source>
</reference>
<protein>
    <submittedName>
        <fullName evidence="2">Uncharacterized protein</fullName>
    </submittedName>
</protein>